<name>A0A7J8NYD3_GOSRA</name>
<reference evidence="1 2" key="1">
    <citation type="journal article" date="2019" name="Genome Biol. Evol.">
        <title>Insights into the evolution of the New World diploid cottons (Gossypium, subgenus Houzingenia) based on genome sequencing.</title>
        <authorList>
            <person name="Grover C.E."/>
            <person name="Arick M.A. 2nd"/>
            <person name="Thrash A."/>
            <person name="Conover J.L."/>
            <person name="Sanders W.S."/>
            <person name="Peterson D.G."/>
            <person name="Frelichowski J.E."/>
            <person name="Scheffler J.A."/>
            <person name="Scheffler B.E."/>
            <person name="Wendel J.F."/>
        </authorList>
    </citation>
    <scope>NUCLEOTIDE SEQUENCE [LARGE SCALE GENOMIC DNA]</scope>
    <source>
        <strain evidence="1">8</strain>
        <tissue evidence="1">Leaf</tissue>
    </source>
</reference>
<organism evidence="1 2">
    <name type="scientific">Gossypium raimondii</name>
    <name type="common">Peruvian cotton</name>
    <name type="synonym">Gossypium klotzschianum subsp. raimondii</name>
    <dbReference type="NCBI Taxonomy" id="29730"/>
    <lineage>
        <taxon>Eukaryota</taxon>
        <taxon>Viridiplantae</taxon>
        <taxon>Streptophyta</taxon>
        <taxon>Embryophyta</taxon>
        <taxon>Tracheophyta</taxon>
        <taxon>Spermatophyta</taxon>
        <taxon>Magnoliopsida</taxon>
        <taxon>eudicotyledons</taxon>
        <taxon>Gunneridae</taxon>
        <taxon>Pentapetalae</taxon>
        <taxon>rosids</taxon>
        <taxon>malvids</taxon>
        <taxon>Malvales</taxon>
        <taxon>Malvaceae</taxon>
        <taxon>Malvoideae</taxon>
        <taxon>Gossypium</taxon>
    </lineage>
</organism>
<protein>
    <submittedName>
        <fullName evidence="1">Uncharacterized protein</fullName>
    </submittedName>
</protein>
<dbReference type="AlphaFoldDB" id="A0A7J8NYD3"/>
<accession>A0A7J8NYD3</accession>
<evidence type="ECO:0000313" key="2">
    <source>
        <dbReference type="Proteomes" id="UP000593578"/>
    </source>
</evidence>
<dbReference type="EMBL" id="JABEZZ010000003">
    <property type="protein sequence ID" value="MBA0581752.1"/>
    <property type="molecule type" value="Genomic_DNA"/>
</dbReference>
<comment type="caution">
    <text evidence="1">The sequence shown here is derived from an EMBL/GenBank/DDBJ whole genome shotgun (WGS) entry which is preliminary data.</text>
</comment>
<dbReference type="Proteomes" id="UP000593578">
    <property type="component" value="Unassembled WGS sequence"/>
</dbReference>
<proteinExistence type="predicted"/>
<gene>
    <name evidence="1" type="ORF">Gorai_023923</name>
</gene>
<evidence type="ECO:0000313" key="1">
    <source>
        <dbReference type="EMBL" id="MBA0581752.1"/>
    </source>
</evidence>
<sequence length="18" mass="2179">MVPVSAWKRNSCWRYPVV</sequence>